<keyword evidence="6" id="KW-0489">Methyltransferase</keyword>
<dbReference type="PANTHER" id="PTHR11579">
    <property type="entry name" value="PROTEIN-L-ISOASPARTATE O-METHYLTRANSFERASE"/>
    <property type="match status" value="1"/>
</dbReference>
<keyword evidence="14" id="KW-0812">Transmembrane</keyword>
<reference evidence="15" key="1">
    <citation type="submission" date="2025-08" db="UniProtKB">
        <authorList>
            <consortium name="Ensembl"/>
        </authorList>
    </citation>
    <scope>IDENTIFICATION</scope>
</reference>
<evidence type="ECO:0000256" key="11">
    <source>
        <dbReference type="ARBA" id="ARBA00035815"/>
    </source>
</evidence>
<evidence type="ECO:0000256" key="14">
    <source>
        <dbReference type="SAM" id="Phobius"/>
    </source>
</evidence>
<evidence type="ECO:0000256" key="3">
    <source>
        <dbReference type="ARBA" id="ARBA00011245"/>
    </source>
</evidence>
<evidence type="ECO:0000256" key="5">
    <source>
        <dbReference type="ARBA" id="ARBA00022490"/>
    </source>
</evidence>
<comment type="subcellular location">
    <subcellularLocation>
        <location evidence="1">Cytoplasm</location>
        <location evidence="1">Cytosol</location>
    </subcellularLocation>
</comment>
<keyword evidence="7" id="KW-0808">Transferase</keyword>
<dbReference type="EC" id="2.1.1.77" evidence="4"/>
<dbReference type="InterPro" id="IPR029063">
    <property type="entry name" value="SAM-dependent_MTases_sf"/>
</dbReference>
<sequence>MSGFCDVSAAPPPALEVVSFLGKTVGAGAALTAAVYLLRKVCLIMAWKSGGASHAELVNNLRKNGIIKSDKVYEVMLATDRAHFSRCNPYMDSPQSIGYQATISAPHMHAYALELLHDQLYEGAKALDVGSGSGILSVCFARMVGAKGKVIGIDHIKELVDESVTNVKKDDPSLITSGRVKLLGKMSLMKGSLYPRCSTSGIAPLPPEIPPDLLDQLKPGGRLILPVGPAGGNQMLEQYDKLEDGSTKMKPLMGVIYVPLTDKDKQWSRDEL</sequence>
<name>A0A8C9WWS0_SANLU</name>
<evidence type="ECO:0000256" key="9">
    <source>
        <dbReference type="ARBA" id="ARBA00031323"/>
    </source>
</evidence>
<protein>
    <recommendedName>
        <fullName evidence="12">Protein-L-isoaspartate(D-aspartate) O-methyltransferase</fullName>
        <ecNumber evidence="4">2.1.1.77</ecNumber>
    </recommendedName>
    <alternativeName>
        <fullName evidence="10">L-isoaspartyl protein carboxyl methyltransferase</fullName>
    </alternativeName>
    <alternativeName>
        <fullName evidence="13">Protein L-isoaspartyl/D-aspartyl methyltransferase</fullName>
    </alternativeName>
    <alternativeName>
        <fullName evidence="9">Protein-beta-aspartate methyltransferase</fullName>
    </alternativeName>
</protein>
<gene>
    <name evidence="15" type="primary">pcmt</name>
</gene>
<evidence type="ECO:0000313" key="16">
    <source>
        <dbReference type="Proteomes" id="UP000694568"/>
    </source>
</evidence>
<keyword evidence="5" id="KW-0963">Cytoplasm</keyword>
<keyword evidence="14" id="KW-1133">Transmembrane helix</keyword>
<evidence type="ECO:0000256" key="1">
    <source>
        <dbReference type="ARBA" id="ARBA00004514"/>
    </source>
</evidence>
<dbReference type="SUPFAM" id="SSF53335">
    <property type="entry name" value="S-adenosyl-L-methionine-dependent methyltransferases"/>
    <property type="match status" value="1"/>
</dbReference>
<dbReference type="Ensembl" id="ENSSLUT00000000507.1">
    <property type="protein sequence ID" value="ENSSLUP00000000466.1"/>
    <property type="gene ID" value="ENSSLUG00000000285.1"/>
</dbReference>
<dbReference type="AlphaFoldDB" id="A0A8C9WWS0"/>
<evidence type="ECO:0000256" key="2">
    <source>
        <dbReference type="ARBA" id="ARBA00005369"/>
    </source>
</evidence>
<keyword evidence="16" id="KW-1185">Reference proteome</keyword>
<organism evidence="15 16">
    <name type="scientific">Sander lucioperca</name>
    <name type="common">Pike-perch</name>
    <name type="synonym">Perca lucioperca</name>
    <dbReference type="NCBI Taxonomy" id="283035"/>
    <lineage>
        <taxon>Eukaryota</taxon>
        <taxon>Metazoa</taxon>
        <taxon>Chordata</taxon>
        <taxon>Craniata</taxon>
        <taxon>Vertebrata</taxon>
        <taxon>Euteleostomi</taxon>
        <taxon>Actinopterygii</taxon>
        <taxon>Neopterygii</taxon>
        <taxon>Teleostei</taxon>
        <taxon>Neoteleostei</taxon>
        <taxon>Acanthomorphata</taxon>
        <taxon>Eupercaria</taxon>
        <taxon>Perciformes</taxon>
        <taxon>Percoidei</taxon>
        <taxon>Percidae</taxon>
        <taxon>Luciopercinae</taxon>
        <taxon>Sander</taxon>
    </lineage>
</organism>
<dbReference type="PANTHER" id="PTHR11579:SF7">
    <property type="entry name" value="PROTEIN-L-ISOASPARTATE(D-ASPARTATE) O-METHYLTRANSFERASE"/>
    <property type="match status" value="1"/>
</dbReference>
<dbReference type="Pfam" id="PF01135">
    <property type="entry name" value="PCMT"/>
    <property type="match status" value="1"/>
</dbReference>
<evidence type="ECO:0000256" key="12">
    <source>
        <dbReference type="ARBA" id="ARBA00040923"/>
    </source>
</evidence>
<dbReference type="Gene3D" id="3.40.50.150">
    <property type="entry name" value="Vaccinia Virus protein VP39"/>
    <property type="match status" value="1"/>
</dbReference>
<dbReference type="GeneTree" id="ENSGT00950000183032"/>
<dbReference type="GO" id="GO:0005829">
    <property type="term" value="C:cytosol"/>
    <property type="evidence" value="ECO:0007669"/>
    <property type="project" value="UniProtKB-SubCell"/>
</dbReference>
<evidence type="ECO:0000256" key="6">
    <source>
        <dbReference type="ARBA" id="ARBA00022603"/>
    </source>
</evidence>
<comment type="subunit">
    <text evidence="3">Monomer.</text>
</comment>
<feature type="transmembrane region" description="Helical" evidence="14">
    <location>
        <begin position="20"/>
        <end position="38"/>
    </location>
</feature>
<evidence type="ECO:0000313" key="15">
    <source>
        <dbReference type="Ensembl" id="ENSSLUP00000000466.1"/>
    </source>
</evidence>
<comment type="similarity">
    <text evidence="2">Belongs to the methyltransferase superfamily. L-isoaspartyl/D-aspartyl protein methyltransferase family.</text>
</comment>
<evidence type="ECO:0000256" key="7">
    <source>
        <dbReference type="ARBA" id="ARBA00022679"/>
    </source>
</evidence>
<evidence type="ECO:0000256" key="10">
    <source>
        <dbReference type="ARBA" id="ARBA00031350"/>
    </source>
</evidence>
<dbReference type="FunFam" id="3.40.50.150:FF:000027">
    <property type="entry name" value="Protein-L-isoaspartate O-methyltransferase"/>
    <property type="match status" value="1"/>
</dbReference>
<evidence type="ECO:0000256" key="8">
    <source>
        <dbReference type="ARBA" id="ARBA00022691"/>
    </source>
</evidence>
<dbReference type="Proteomes" id="UP000694568">
    <property type="component" value="Unplaced"/>
</dbReference>
<reference evidence="15" key="2">
    <citation type="submission" date="2025-09" db="UniProtKB">
        <authorList>
            <consortium name="Ensembl"/>
        </authorList>
    </citation>
    <scope>IDENTIFICATION</scope>
</reference>
<evidence type="ECO:0000256" key="13">
    <source>
        <dbReference type="ARBA" id="ARBA00042126"/>
    </source>
</evidence>
<dbReference type="GO" id="GO:0032259">
    <property type="term" value="P:methylation"/>
    <property type="evidence" value="ECO:0007669"/>
    <property type="project" value="UniProtKB-KW"/>
</dbReference>
<dbReference type="GO" id="GO:0004719">
    <property type="term" value="F:protein-L-isoaspartate (D-aspartate) O-methyltransferase activity"/>
    <property type="evidence" value="ECO:0007669"/>
    <property type="project" value="UniProtKB-EC"/>
</dbReference>
<keyword evidence="14" id="KW-0472">Membrane</keyword>
<comment type="catalytic activity">
    <reaction evidence="11">
        <text>[protein]-L-isoaspartate + S-adenosyl-L-methionine = [protein]-L-isoaspartate alpha-methyl ester + S-adenosyl-L-homocysteine</text>
        <dbReference type="Rhea" id="RHEA:12705"/>
        <dbReference type="Rhea" id="RHEA-COMP:12143"/>
        <dbReference type="Rhea" id="RHEA-COMP:12144"/>
        <dbReference type="ChEBI" id="CHEBI:57856"/>
        <dbReference type="ChEBI" id="CHEBI:59789"/>
        <dbReference type="ChEBI" id="CHEBI:90596"/>
        <dbReference type="ChEBI" id="CHEBI:90598"/>
        <dbReference type="EC" id="2.1.1.77"/>
    </reaction>
    <physiologicalReaction direction="left-to-right" evidence="11">
        <dbReference type="Rhea" id="RHEA:12706"/>
    </physiologicalReaction>
</comment>
<accession>A0A8C9WWS0</accession>
<dbReference type="InterPro" id="IPR000682">
    <property type="entry name" value="PCMT"/>
</dbReference>
<evidence type="ECO:0000256" key="4">
    <source>
        <dbReference type="ARBA" id="ARBA00011890"/>
    </source>
</evidence>
<keyword evidence="8" id="KW-0949">S-adenosyl-L-methionine</keyword>
<proteinExistence type="inferred from homology"/>